<sequence>MEDSNTRTGTSQTMAMAAHTISMTQDQNQDLDPDHQSQTSAPPRRSESRYRNAPPGVSSRRRAQNRASQRAYRERKEHRIRHLESLLQEAALREQTLTSACLALQAEYERLRDGYDDASSHRVPVPPVPGISDNTALLPTQLDPALMQNQAVETGELNLAPDLYDHNSPPAAAAHRLSWCSRT</sequence>
<dbReference type="AlphaFoldDB" id="A0A7S9KUJ5"/>
<evidence type="ECO:0000313" key="11">
    <source>
        <dbReference type="EMBL" id="QPH05155.1"/>
    </source>
</evidence>
<keyword evidence="5" id="KW-0238">DNA-binding</keyword>
<dbReference type="SUPFAM" id="SSF57959">
    <property type="entry name" value="Leucine zipper domain"/>
    <property type="match status" value="1"/>
</dbReference>
<reference evidence="11 12" key="1">
    <citation type="journal article" date="2018" name="PLoS Genet.">
        <title>Repeat elements organise 3D genome structure and mediate transcription in the filamentous fungus Epichloe festucae.</title>
        <authorList>
            <person name="Winter D.J."/>
            <person name="Ganley A.R.D."/>
            <person name="Young C.A."/>
            <person name="Liachko I."/>
            <person name="Schardl C.L."/>
            <person name="Dupont P.Y."/>
            <person name="Berry D."/>
            <person name="Ram A."/>
            <person name="Scott B."/>
            <person name="Cox M.P."/>
        </authorList>
    </citation>
    <scope>NUCLEOTIDE SEQUENCE [LARGE SCALE GENOMIC DNA]</scope>
    <source>
        <strain evidence="11 12">Fl1</strain>
    </source>
</reference>
<evidence type="ECO:0000256" key="8">
    <source>
        <dbReference type="ARBA" id="ARBA00044067"/>
    </source>
</evidence>
<evidence type="ECO:0000256" key="1">
    <source>
        <dbReference type="ARBA" id="ARBA00004049"/>
    </source>
</evidence>
<proteinExistence type="inferred from homology"/>
<dbReference type="PROSITE" id="PS00036">
    <property type="entry name" value="BZIP_BASIC"/>
    <property type="match status" value="1"/>
</dbReference>
<evidence type="ECO:0000256" key="2">
    <source>
        <dbReference type="ARBA" id="ARBA00004123"/>
    </source>
</evidence>
<dbReference type="GO" id="GO:0090575">
    <property type="term" value="C:RNA polymerase II transcription regulator complex"/>
    <property type="evidence" value="ECO:0007669"/>
    <property type="project" value="TreeGrafter"/>
</dbReference>
<keyword evidence="7" id="KW-0539">Nucleus</keyword>
<evidence type="ECO:0000259" key="10">
    <source>
        <dbReference type="PROSITE" id="PS00036"/>
    </source>
</evidence>
<name>A0A7S9KUJ5_EPIFF</name>
<dbReference type="PANTHER" id="PTHR40621:SF11">
    <property type="entry name" value="TRANSCRIPTION FACTOR KAPC-RELATED"/>
    <property type="match status" value="1"/>
</dbReference>
<keyword evidence="4" id="KW-0805">Transcription regulation</keyword>
<accession>A0A7S9KUJ5</accession>
<gene>
    <name evidence="11" type="ORF">C2857_002747</name>
</gene>
<feature type="region of interest" description="Disordered" evidence="9">
    <location>
        <begin position="1"/>
        <end position="76"/>
    </location>
</feature>
<comment type="similarity">
    <text evidence="3">Belongs to the bZIP family.</text>
</comment>
<evidence type="ECO:0000256" key="4">
    <source>
        <dbReference type="ARBA" id="ARBA00023015"/>
    </source>
</evidence>
<evidence type="ECO:0000256" key="7">
    <source>
        <dbReference type="ARBA" id="ARBA00023242"/>
    </source>
</evidence>
<protein>
    <recommendedName>
        <fullName evidence="8">Putative transcription factor kapC</fullName>
    </recommendedName>
</protein>
<evidence type="ECO:0000313" key="12">
    <source>
        <dbReference type="Proteomes" id="UP000594364"/>
    </source>
</evidence>
<keyword evidence="6" id="KW-0804">Transcription</keyword>
<feature type="compositionally biased region" description="Polar residues" evidence="9">
    <location>
        <begin position="21"/>
        <end position="41"/>
    </location>
</feature>
<dbReference type="InterPro" id="IPR050936">
    <property type="entry name" value="AP-1-like"/>
</dbReference>
<comment type="function">
    <text evidence="1">Putative transcription factor.</text>
</comment>
<dbReference type="PANTHER" id="PTHR40621">
    <property type="entry name" value="TRANSCRIPTION FACTOR KAPC-RELATED"/>
    <property type="match status" value="1"/>
</dbReference>
<keyword evidence="12" id="KW-1185">Reference proteome</keyword>
<dbReference type="Proteomes" id="UP000594364">
    <property type="component" value="Chromosome 4"/>
</dbReference>
<evidence type="ECO:0000256" key="9">
    <source>
        <dbReference type="SAM" id="MobiDB-lite"/>
    </source>
</evidence>
<dbReference type="OrthoDB" id="2593073at2759"/>
<comment type="subcellular location">
    <subcellularLocation>
        <location evidence="2">Nucleus</location>
    </subcellularLocation>
</comment>
<dbReference type="InterPro" id="IPR046347">
    <property type="entry name" value="bZIP_sf"/>
</dbReference>
<dbReference type="InterPro" id="IPR004827">
    <property type="entry name" value="bZIP"/>
</dbReference>
<dbReference type="SMART" id="SM00338">
    <property type="entry name" value="BRLZ"/>
    <property type="match status" value="1"/>
</dbReference>
<dbReference type="Gene3D" id="1.20.5.170">
    <property type="match status" value="1"/>
</dbReference>
<evidence type="ECO:0000256" key="3">
    <source>
        <dbReference type="ARBA" id="ARBA00007163"/>
    </source>
</evidence>
<dbReference type="CDD" id="cd14688">
    <property type="entry name" value="bZIP_YAP"/>
    <property type="match status" value="1"/>
</dbReference>
<dbReference type="GO" id="GO:0000976">
    <property type="term" value="F:transcription cis-regulatory region binding"/>
    <property type="evidence" value="ECO:0007669"/>
    <property type="project" value="InterPro"/>
</dbReference>
<dbReference type="GO" id="GO:0001228">
    <property type="term" value="F:DNA-binding transcription activator activity, RNA polymerase II-specific"/>
    <property type="evidence" value="ECO:0007669"/>
    <property type="project" value="TreeGrafter"/>
</dbReference>
<dbReference type="EMBL" id="CP031388">
    <property type="protein sequence ID" value="QPH05155.1"/>
    <property type="molecule type" value="Genomic_DNA"/>
</dbReference>
<evidence type="ECO:0000256" key="6">
    <source>
        <dbReference type="ARBA" id="ARBA00023163"/>
    </source>
</evidence>
<evidence type="ECO:0000256" key="5">
    <source>
        <dbReference type="ARBA" id="ARBA00023125"/>
    </source>
</evidence>
<feature type="compositionally biased region" description="Polar residues" evidence="9">
    <location>
        <begin position="1"/>
        <end position="14"/>
    </location>
</feature>
<feature type="domain" description="BZIP" evidence="10">
    <location>
        <begin position="60"/>
        <end position="75"/>
    </location>
</feature>
<organism evidence="11 12">
    <name type="scientific">Epichloe festucae (strain Fl1)</name>
    <dbReference type="NCBI Taxonomy" id="877507"/>
    <lineage>
        <taxon>Eukaryota</taxon>
        <taxon>Fungi</taxon>
        <taxon>Dikarya</taxon>
        <taxon>Ascomycota</taxon>
        <taxon>Pezizomycotina</taxon>
        <taxon>Sordariomycetes</taxon>
        <taxon>Hypocreomycetidae</taxon>
        <taxon>Hypocreales</taxon>
        <taxon>Clavicipitaceae</taxon>
        <taxon>Epichloe</taxon>
    </lineage>
</organism>